<feature type="compositionally biased region" description="Polar residues" evidence="1">
    <location>
        <begin position="1"/>
        <end position="10"/>
    </location>
</feature>
<organism evidence="2 3">
    <name type="scientific">Ditylenchus dipsaci</name>
    <dbReference type="NCBI Taxonomy" id="166011"/>
    <lineage>
        <taxon>Eukaryota</taxon>
        <taxon>Metazoa</taxon>
        <taxon>Ecdysozoa</taxon>
        <taxon>Nematoda</taxon>
        <taxon>Chromadorea</taxon>
        <taxon>Rhabditida</taxon>
        <taxon>Tylenchina</taxon>
        <taxon>Tylenchomorpha</taxon>
        <taxon>Sphaerularioidea</taxon>
        <taxon>Anguinidae</taxon>
        <taxon>Anguininae</taxon>
        <taxon>Ditylenchus</taxon>
    </lineage>
</organism>
<protein>
    <submittedName>
        <fullName evidence="3">Uncharacterized protein</fullName>
    </submittedName>
</protein>
<reference evidence="3" key="1">
    <citation type="submission" date="2022-11" db="UniProtKB">
        <authorList>
            <consortium name="WormBaseParasite"/>
        </authorList>
    </citation>
    <scope>IDENTIFICATION</scope>
</reference>
<dbReference type="Proteomes" id="UP000887574">
    <property type="component" value="Unplaced"/>
</dbReference>
<evidence type="ECO:0000313" key="3">
    <source>
        <dbReference type="WBParaSite" id="jg26514"/>
    </source>
</evidence>
<keyword evidence="2" id="KW-1185">Reference proteome</keyword>
<dbReference type="AlphaFoldDB" id="A0A915E7A8"/>
<dbReference type="WBParaSite" id="jg26514">
    <property type="protein sequence ID" value="jg26514"/>
    <property type="gene ID" value="jg26514"/>
</dbReference>
<feature type="region of interest" description="Disordered" evidence="1">
    <location>
        <begin position="1"/>
        <end position="31"/>
    </location>
</feature>
<accession>A0A915E7A8</accession>
<proteinExistence type="predicted"/>
<sequence length="205" mass="22859">MTLSVPSISLDTAPEPGSPRPPDQASNSPSLRPLVVDSASLARAMNPEEGLSPLEKYLYALTFLERLHAALDASRKATGVNHIPVKEMQSTQDSLTVTILCYPLSVLKDSSHPPQLKLNLYVCTSDYRLVARLEYSGINLPSDTDVQIFERFFESHVCPLFNEMAVFTFVSICRIAYPPIFSSFAQIMLAQLDPQANYRWKSIYS</sequence>
<evidence type="ECO:0000256" key="1">
    <source>
        <dbReference type="SAM" id="MobiDB-lite"/>
    </source>
</evidence>
<evidence type="ECO:0000313" key="2">
    <source>
        <dbReference type="Proteomes" id="UP000887574"/>
    </source>
</evidence>
<name>A0A915E7A8_9BILA</name>